<reference evidence="1 2" key="1">
    <citation type="journal article" date="2009" name="PLoS ONE">
        <title>The complete genome of Teredinibacter turnerae T7901: an intracellular endosymbiont of marine wood-boring bivalves (shipworms).</title>
        <authorList>
            <person name="Yang J.C."/>
            <person name="Madupu R."/>
            <person name="Durkin A.S."/>
            <person name="Ekborg N.A."/>
            <person name="Pedamallu C.S."/>
            <person name="Hostetler J.B."/>
            <person name="Radune D."/>
            <person name="Toms B.S."/>
            <person name="Henrissat B."/>
            <person name="Coutinho P.M."/>
            <person name="Schwarz S."/>
            <person name="Field L."/>
            <person name="Trindade-Silva A.E."/>
            <person name="Soares C.A.G."/>
            <person name="Elshahawi S."/>
            <person name="Hanora A."/>
            <person name="Schmidt E.W."/>
            <person name="Haygood M.G."/>
            <person name="Posfai J."/>
            <person name="Benner J."/>
            <person name="Madinger C."/>
            <person name="Nove J."/>
            <person name="Anton B."/>
            <person name="Chaudhary K."/>
            <person name="Foster J."/>
            <person name="Holman A."/>
            <person name="Kumar S."/>
            <person name="Lessard P.A."/>
            <person name="Luyten Y.A."/>
            <person name="Slatko B."/>
            <person name="Wood N."/>
            <person name="Wu B."/>
            <person name="Teplitski M."/>
            <person name="Mougous J.D."/>
            <person name="Ward N."/>
            <person name="Eisen J.A."/>
            <person name="Badger J.H."/>
            <person name="Distel D.L."/>
        </authorList>
    </citation>
    <scope>NUCLEOTIDE SEQUENCE [LARGE SCALE GENOMIC DNA]</scope>
    <source>
        <strain evidence="2">ATCC 39867 / T7901</strain>
    </source>
</reference>
<evidence type="ECO:0000313" key="2">
    <source>
        <dbReference type="Proteomes" id="UP000009080"/>
    </source>
</evidence>
<protein>
    <submittedName>
        <fullName evidence="1">Uncharacterized protein</fullName>
    </submittedName>
</protein>
<dbReference type="Proteomes" id="UP000009080">
    <property type="component" value="Chromosome"/>
</dbReference>
<evidence type="ECO:0000313" key="1">
    <source>
        <dbReference type="EMBL" id="ACR12676.1"/>
    </source>
</evidence>
<name>C5BJG1_TERTT</name>
<accession>C5BJG1</accession>
<dbReference type="KEGG" id="ttu:TERTU_2174"/>
<dbReference type="HOGENOM" id="CLU_3277886_0_0_6"/>
<dbReference type="EMBL" id="CP001614">
    <property type="protein sequence ID" value="ACR12676.1"/>
    <property type="molecule type" value="Genomic_DNA"/>
</dbReference>
<keyword evidence="2" id="KW-1185">Reference proteome</keyword>
<organism evidence="1 2">
    <name type="scientific">Teredinibacter turnerae (strain ATCC 39867 / T7901)</name>
    <dbReference type="NCBI Taxonomy" id="377629"/>
    <lineage>
        <taxon>Bacteria</taxon>
        <taxon>Pseudomonadati</taxon>
        <taxon>Pseudomonadota</taxon>
        <taxon>Gammaproteobacteria</taxon>
        <taxon>Cellvibrionales</taxon>
        <taxon>Cellvibrionaceae</taxon>
        <taxon>Teredinibacter</taxon>
    </lineage>
</organism>
<sequence length="41" mass="4665">MLLQAGLSNLAAKRFCNSISTVHKVHIHTYTLELQHLSELF</sequence>
<proteinExistence type="predicted"/>
<gene>
    <name evidence="1" type="ordered locus">TERTU_2174</name>
</gene>
<dbReference type="AlphaFoldDB" id="C5BJG1"/>